<evidence type="ECO:0000313" key="2">
    <source>
        <dbReference type="Proteomes" id="UP000886501"/>
    </source>
</evidence>
<organism evidence="1 2">
    <name type="scientific">Thelephora ganbajun</name>
    <name type="common">Ganba fungus</name>
    <dbReference type="NCBI Taxonomy" id="370292"/>
    <lineage>
        <taxon>Eukaryota</taxon>
        <taxon>Fungi</taxon>
        <taxon>Dikarya</taxon>
        <taxon>Basidiomycota</taxon>
        <taxon>Agaricomycotina</taxon>
        <taxon>Agaricomycetes</taxon>
        <taxon>Thelephorales</taxon>
        <taxon>Thelephoraceae</taxon>
        <taxon>Thelephora</taxon>
    </lineage>
</organism>
<protein>
    <submittedName>
        <fullName evidence="1">Uncharacterized protein</fullName>
    </submittedName>
</protein>
<gene>
    <name evidence="1" type="ORF">BDM02DRAFT_3112714</name>
</gene>
<reference evidence="1" key="2">
    <citation type="journal article" date="2020" name="Nat. Commun.">
        <title>Large-scale genome sequencing of mycorrhizal fungi provides insights into the early evolution of symbiotic traits.</title>
        <authorList>
            <person name="Miyauchi S."/>
            <person name="Kiss E."/>
            <person name="Kuo A."/>
            <person name="Drula E."/>
            <person name="Kohler A."/>
            <person name="Sanchez-Garcia M."/>
            <person name="Morin E."/>
            <person name="Andreopoulos B."/>
            <person name="Barry K.W."/>
            <person name="Bonito G."/>
            <person name="Buee M."/>
            <person name="Carver A."/>
            <person name="Chen C."/>
            <person name="Cichocki N."/>
            <person name="Clum A."/>
            <person name="Culley D."/>
            <person name="Crous P.W."/>
            <person name="Fauchery L."/>
            <person name="Girlanda M."/>
            <person name="Hayes R.D."/>
            <person name="Keri Z."/>
            <person name="LaButti K."/>
            <person name="Lipzen A."/>
            <person name="Lombard V."/>
            <person name="Magnuson J."/>
            <person name="Maillard F."/>
            <person name="Murat C."/>
            <person name="Nolan M."/>
            <person name="Ohm R.A."/>
            <person name="Pangilinan J."/>
            <person name="Pereira M.F."/>
            <person name="Perotto S."/>
            <person name="Peter M."/>
            <person name="Pfister S."/>
            <person name="Riley R."/>
            <person name="Sitrit Y."/>
            <person name="Stielow J.B."/>
            <person name="Szollosi G."/>
            <person name="Zifcakova L."/>
            <person name="Stursova M."/>
            <person name="Spatafora J.W."/>
            <person name="Tedersoo L."/>
            <person name="Vaario L.M."/>
            <person name="Yamada A."/>
            <person name="Yan M."/>
            <person name="Wang P."/>
            <person name="Xu J."/>
            <person name="Bruns T."/>
            <person name="Baldrian P."/>
            <person name="Vilgalys R."/>
            <person name="Dunand C."/>
            <person name="Henrissat B."/>
            <person name="Grigoriev I.V."/>
            <person name="Hibbett D."/>
            <person name="Nagy L.G."/>
            <person name="Martin F.M."/>
        </authorList>
    </citation>
    <scope>NUCLEOTIDE SEQUENCE</scope>
    <source>
        <strain evidence="1">P2</strain>
    </source>
</reference>
<evidence type="ECO:0000313" key="1">
    <source>
        <dbReference type="EMBL" id="KAF9650100.1"/>
    </source>
</evidence>
<proteinExistence type="predicted"/>
<dbReference type="Proteomes" id="UP000886501">
    <property type="component" value="Unassembled WGS sequence"/>
</dbReference>
<accession>A0ACB6ZL23</accession>
<reference evidence="1" key="1">
    <citation type="submission" date="2019-10" db="EMBL/GenBank/DDBJ databases">
        <authorList>
            <consortium name="DOE Joint Genome Institute"/>
            <person name="Kuo A."/>
            <person name="Miyauchi S."/>
            <person name="Kiss E."/>
            <person name="Drula E."/>
            <person name="Kohler A."/>
            <person name="Sanchez-Garcia M."/>
            <person name="Andreopoulos B."/>
            <person name="Barry K.W."/>
            <person name="Bonito G."/>
            <person name="Buee M."/>
            <person name="Carver A."/>
            <person name="Chen C."/>
            <person name="Cichocki N."/>
            <person name="Clum A."/>
            <person name="Culley D."/>
            <person name="Crous P.W."/>
            <person name="Fauchery L."/>
            <person name="Girlanda M."/>
            <person name="Hayes R."/>
            <person name="Keri Z."/>
            <person name="Labutti K."/>
            <person name="Lipzen A."/>
            <person name="Lombard V."/>
            <person name="Magnuson J."/>
            <person name="Maillard F."/>
            <person name="Morin E."/>
            <person name="Murat C."/>
            <person name="Nolan M."/>
            <person name="Ohm R."/>
            <person name="Pangilinan J."/>
            <person name="Pereira M."/>
            <person name="Perotto S."/>
            <person name="Peter M."/>
            <person name="Riley R."/>
            <person name="Sitrit Y."/>
            <person name="Stielow B."/>
            <person name="Szollosi G."/>
            <person name="Zifcakova L."/>
            <person name="Stursova M."/>
            <person name="Spatafora J.W."/>
            <person name="Tedersoo L."/>
            <person name="Vaario L.-M."/>
            <person name="Yamada A."/>
            <person name="Yan M."/>
            <person name="Wang P."/>
            <person name="Xu J."/>
            <person name="Bruns T."/>
            <person name="Baldrian P."/>
            <person name="Vilgalys R."/>
            <person name="Henrissat B."/>
            <person name="Grigoriev I.V."/>
            <person name="Hibbett D."/>
            <person name="Nagy L.G."/>
            <person name="Martin F.M."/>
        </authorList>
    </citation>
    <scope>NUCLEOTIDE SEQUENCE</scope>
    <source>
        <strain evidence="1">P2</strain>
    </source>
</reference>
<sequence length="104" mass="11823">MELEGTVLKLLQHIRVLRNHARPIGRLPPELLSMIFELVATPPEYDSTPTLRDVISLTHVCRYWRAILLNHNGVWSDIHLKGQDPGIGCSEERIPASSTTFVKR</sequence>
<name>A0ACB6ZL23_THEGA</name>
<keyword evidence="2" id="KW-1185">Reference proteome</keyword>
<dbReference type="EMBL" id="MU117989">
    <property type="protein sequence ID" value="KAF9650100.1"/>
    <property type="molecule type" value="Genomic_DNA"/>
</dbReference>
<comment type="caution">
    <text evidence="1">The sequence shown here is derived from an EMBL/GenBank/DDBJ whole genome shotgun (WGS) entry which is preliminary data.</text>
</comment>